<sequence length="94" mass="10175">MSTVMLRRTVETKEIRPEERTMKLNLFAAWASYFLVLATVVCLGSFLVAAGSGHGGWALIAGLAGVASIGLAVALYTSTVHHDHKVHRESPHLF</sequence>
<feature type="transmembrane region" description="Helical" evidence="1">
    <location>
        <begin position="56"/>
        <end position="78"/>
    </location>
</feature>
<dbReference type="Proteomes" id="UP000230886">
    <property type="component" value="Unassembled WGS sequence"/>
</dbReference>
<reference evidence="2 3" key="1">
    <citation type="submission" date="2017-07" db="EMBL/GenBank/DDBJ databases">
        <title>Draft sequence of Rhodococcus enclensis 23b-28.</title>
        <authorList>
            <person name="Besaury L."/>
            <person name="Sancelme M."/>
            <person name="Amato P."/>
            <person name="Lallement A."/>
            <person name="Delort A.-M."/>
        </authorList>
    </citation>
    <scope>NUCLEOTIDE SEQUENCE [LARGE SCALE GENOMIC DNA]</scope>
    <source>
        <strain evidence="2 3">23b-28</strain>
    </source>
</reference>
<evidence type="ECO:0000256" key="1">
    <source>
        <dbReference type="SAM" id="Phobius"/>
    </source>
</evidence>
<name>A0A2A5JDC5_RHOSG</name>
<keyword evidence="1" id="KW-0812">Transmembrane</keyword>
<dbReference type="EMBL" id="NOVD01000005">
    <property type="protein sequence ID" value="PCK27352.1"/>
    <property type="molecule type" value="Genomic_DNA"/>
</dbReference>
<evidence type="ECO:0000313" key="3">
    <source>
        <dbReference type="Proteomes" id="UP000230886"/>
    </source>
</evidence>
<organism evidence="2 3">
    <name type="scientific">Rhodococcus qingshengii</name>
    <dbReference type="NCBI Taxonomy" id="334542"/>
    <lineage>
        <taxon>Bacteria</taxon>
        <taxon>Bacillati</taxon>
        <taxon>Actinomycetota</taxon>
        <taxon>Actinomycetes</taxon>
        <taxon>Mycobacteriales</taxon>
        <taxon>Nocardiaceae</taxon>
        <taxon>Rhodococcus</taxon>
        <taxon>Rhodococcus erythropolis group</taxon>
    </lineage>
</organism>
<dbReference type="AlphaFoldDB" id="A0A2A5JDC5"/>
<accession>A0A2A5JDC5</accession>
<evidence type="ECO:0000313" key="2">
    <source>
        <dbReference type="EMBL" id="PCK27352.1"/>
    </source>
</evidence>
<keyword evidence="1" id="KW-0472">Membrane</keyword>
<keyword evidence="1" id="KW-1133">Transmembrane helix</keyword>
<proteinExistence type="predicted"/>
<comment type="caution">
    <text evidence="2">The sequence shown here is derived from an EMBL/GenBank/DDBJ whole genome shotgun (WGS) entry which is preliminary data.</text>
</comment>
<protein>
    <submittedName>
        <fullName evidence="2">Uncharacterized protein</fullName>
    </submittedName>
</protein>
<feature type="transmembrane region" description="Helical" evidence="1">
    <location>
        <begin position="26"/>
        <end position="50"/>
    </location>
</feature>
<gene>
    <name evidence="2" type="ORF">CHR55_11345</name>
</gene>